<protein>
    <submittedName>
        <fullName evidence="2">Uncharacterized protein</fullName>
    </submittedName>
</protein>
<gene>
    <name evidence="2" type="ORF">CU098_009893</name>
</gene>
<dbReference type="OrthoDB" id="2340007at2759"/>
<feature type="transmembrane region" description="Helical" evidence="1">
    <location>
        <begin position="59"/>
        <end position="78"/>
    </location>
</feature>
<evidence type="ECO:0000313" key="3">
    <source>
        <dbReference type="Proteomes" id="UP000253551"/>
    </source>
</evidence>
<evidence type="ECO:0000256" key="1">
    <source>
        <dbReference type="SAM" id="Phobius"/>
    </source>
</evidence>
<proteinExistence type="predicted"/>
<feature type="transmembrane region" description="Helical" evidence="1">
    <location>
        <begin position="7"/>
        <end position="31"/>
    </location>
</feature>
<evidence type="ECO:0000313" key="2">
    <source>
        <dbReference type="EMBL" id="RCH89794.1"/>
    </source>
</evidence>
<keyword evidence="1" id="KW-1133">Transmembrane helix</keyword>
<dbReference type="EMBL" id="PJQM01003270">
    <property type="protein sequence ID" value="RCH89794.1"/>
    <property type="molecule type" value="Genomic_DNA"/>
</dbReference>
<dbReference type="AlphaFoldDB" id="A0A367JIM3"/>
<organism evidence="2 3">
    <name type="scientific">Rhizopus stolonifer</name>
    <name type="common">Rhizopus nigricans</name>
    <dbReference type="NCBI Taxonomy" id="4846"/>
    <lineage>
        <taxon>Eukaryota</taxon>
        <taxon>Fungi</taxon>
        <taxon>Fungi incertae sedis</taxon>
        <taxon>Mucoromycota</taxon>
        <taxon>Mucoromycotina</taxon>
        <taxon>Mucoromycetes</taxon>
        <taxon>Mucorales</taxon>
        <taxon>Mucorineae</taxon>
        <taxon>Rhizopodaceae</taxon>
        <taxon>Rhizopus</taxon>
    </lineage>
</organism>
<sequence length="177" mass="20176">MKHYCSLFLVWTRSIVLLLSILIVILSLYVYNKDTQPIFSLLNQQQENLVNDMIENKRLIATLVAAQASIFCPLFLLLNPQDHPENKHHLILLESFMPSGLALSWIFCISFEDRINALHTASKSILALYLEYHLKYVIVVVLLLEVLVILASSIYACQAKQPIQLPLDVGQEEQGKN</sequence>
<keyword evidence="1" id="KW-0472">Membrane</keyword>
<keyword evidence="1" id="KW-0812">Transmembrane</keyword>
<comment type="caution">
    <text evidence="2">The sequence shown here is derived from an EMBL/GenBank/DDBJ whole genome shotgun (WGS) entry which is preliminary data.</text>
</comment>
<reference evidence="2 3" key="1">
    <citation type="journal article" date="2018" name="G3 (Bethesda)">
        <title>Phylogenetic and Phylogenomic Definition of Rhizopus Species.</title>
        <authorList>
            <person name="Gryganskyi A.P."/>
            <person name="Golan J."/>
            <person name="Dolatabadi S."/>
            <person name="Mondo S."/>
            <person name="Robb S."/>
            <person name="Idnurm A."/>
            <person name="Muszewska A."/>
            <person name="Steczkiewicz K."/>
            <person name="Masonjones S."/>
            <person name="Liao H.L."/>
            <person name="Gajdeczka M.T."/>
            <person name="Anike F."/>
            <person name="Vuek A."/>
            <person name="Anishchenko I.M."/>
            <person name="Voigt K."/>
            <person name="de Hoog G.S."/>
            <person name="Smith M.E."/>
            <person name="Heitman J."/>
            <person name="Vilgalys R."/>
            <person name="Stajich J.E."/>
        </authorList>
    </citation>
    <scope>NUCLEOTIDE SEQUENCE [LARGE SCALE GENOMIC DNA]</scope>
    <source>
        <strain evidence="2 3">LSU 92-RS-03</strain>
    </source>
</reference>
<accession>A0A367JIM3</accession>
<keyword evidence="3" id="KW-1185">Reference proteome</keyword>
<dbReference type="Proteomes" id="UP000253551">
    <property type="component" value="Unassembled WGS sequence"/>
</dbReference>
<feature type="transmembrane region" description="Helical" evidence="1">
    <location>
        <begin position="132"/>
        <end position="157"/>
    </location>
</feature>
<feature type="transmembrane region" description="Helical" evidence="1">
    <location>
        <begin position="90"/>
        <end position="112"/>
    </location>
</feature>
<name>A0A367JIM3_RHIST</name>